<dbReference type="EMBL" id="LAZR01000254">
    <property type="protein sequence ID" value="KKN78991.1"/>
    <property type="molecule type" value="Genomic_DNA"/>
</dbReference>
<organism evidence="1">
    <name type="scientific">marine sediment metagenome</name>
    <dbReference type="NCBI Taxonomy" id="412755"/>
    <lineage>
        <taxon>unclassified sequences</taxon>
        <taxon>metagenomes</taxon>
        <taxon>ecological metagenomes</taxon>
    </lineage>
</organism>
<proteinExistence type="predicted"/>
<reference evidence="1" key="1">
    <citation type="journal article" date="2015" name="Nature">
        <title>Complex archaea that bridge the gap between prokaryotes and eukaryotes.</title>
        <authorList>
            <person name="Spang A."/>
            <person name="Saw J.H."/>
            <person name="Jorgensen S.L."/>
            <person name="Zaremba-Niedzwiedzka K."/>
            <person name="Martijn J."/>
            <person name="Lind A.E."/>
            <person name="van Eijk R."/>
            <person name="Schleper C."/>
            <person name="Guy L."/>
            <person name="Ettema T.J."/>
        </authorList>
    </citation>
    <scope>NUCLEOTIDE SEQUENCE</scope>
</reference>
<accession>A0A0F9W001</accession>
<protein>
    <submittedName>
        <fullName evidence="1">Uncharacterized protein</fullName>
    </submittedName>
</protein>
<sequence>MGDIVEHLKYLSEEYESDEYVDISATNYFQEALDEIERLQVAMTTWKEEEGEWKKIEAGLLAQVKELEQFQRSLHPTELRDYTKTYYVIDDEMINKAWNRKPDPALATLAIFNIFHCERCPRNGLVDRTVDDDGICSDCHGRGWVVGGK</sequence>
<evidence type="ECO:0000313" key="1">
    <source>
        <dbReference type="EMBL" id="KKN78991.1"/>
    </source>
</evidence>
<comment type="caution">
    <text evidence="1">The sequence shown here is derived from an EMBL/GenBank/DDBJ whole genome shotgun (WGS) entry which is preliminary data.</text>
</comment>
<gene>
    <name evidence="1" type="ORF">LCGC14_0344670</name>
</gene>
<name>A0A0F9W001_9ZZZZ</name>
<dbReference type="AlphaFoldDB" id="A0A0F9W001"/>